<reference evidence="9" key="2">
    <citation type="submission" date="2014-03" db="EMBL/GenBank/DDBJ databases">
        <authorList>
            <person name="Genoscope - CEA"/>
        </authorList>
    </citation>
    <scope>NUCLEOTIDE SEQUENCE</scope>
</reference>
<evidence type="ECO:0000256" key="5">
    <source>
        <dbReference type="ARBA" id="ARBA00023273"/>
    </source>
</evidence>
<dbReference type="PANTHER" id="PTHR12093">
    <property type="entry name" value="NCK-ASSOCIATED PROTEIN 1"/>
    <property type="match status" value="1"/>
</dbReference>
<dbReference type="EMBL" id="FR924793">
    <property type="protein sequence ID" value="CDQ96253.1"/>
    <property type="molecule type" value="Genomic_DNA"/>
</dbReference>
<gene>
    <name evidence="9" type="ORF">GSONMT00048050001</name>
</gene>
<keyword evidence="2" id="KW-0812">Transmembrane</keyword>
<evidence type="ECO:0000256" key="6">
    <source>
        <dbReference type="ARBA" id="ARBA00037839"/>
    </source>
</evidence>
<keyword evidence="5" id="KW-0966">Cell projection</keyword>
<dbReference type="GO" id="GO:0030031">
    <property type="term" value="P:cell projection assembly"/>
    <property type="evidence" value="ECO:0007669"/>
    <property type="project" value="TreeGrafter"/>
</dbReference>
<evidence type="ECO:0000313" key="10">
    <source>
        <dbReference type="Proteomes" id="UP000193380"/>
    </source>
</evidence>
<dbReference type="GO" id="GO:0030866">
    <property type="term" value="P:cortical actin cytoskeleton organization"/>
    <property type="evidence" value="ECO:0007669"/>
    <property type="project" value="TreeGrafter"/>
</dbReference>
<comment type="similarity">
    <text evidence="7">Belongs to the HEM-1/HEM-2 family.</text>
</comment>
<evidence type="ECO:0000313" key="9">
    <source>
        <dbReference type="EMBL" id="CDQ96253.1"/>
    </source>
</evidence>
<dbReference type="GO" id="GO:0016477">
    <property type="term" value="P:cell migration"/>
    <property type="evidence" value="ECO:0007669"/>
    <property type="project" value="TreeGrafter"/>
</dbReference>
<dbReference type="InterPro" id="IPR019137">
    <property type="entry name" value="Nck-associated_protein-1"/>
</dbReference>
<evidence type="ECO:0000256" key="1">
    <source>
        <dbReference type="ARBA" id="ARBA00022475"/>
    </source>
</evidence>
<dbReference type="GO" id="GO:0031258">
    <property type="term" value="C:lamellipodium membrane"/>
    <property type="evidence" value="ECO:0007669"/>
    <property type="project" value="UniProtKB-SubCell"/>
</dbReference>
<organism evidence="9 10">
    <name type="scientific">Oncorhynchus mykiss</name>
    <name type="common">Rainbow trout</name>
    <name type="synonym">Salmo gairdneri</name>
    <dbReference type="NCBI Taxonomy" id="8022"/>
    <lineage>
        <taxon>Eukaryota</taxon>
        <taxon>Metazoa</taxon>
        <taxon>Chordata</taxon>
        <taxon>Craniata</taxon>
        <taxon>Vertebrata</taxon>
        <taxon>Euteleostomi</taxon>
        <taxon>Actinopterygii</taxon>
        <taxon>Neopterygii</taxon>
        <taxon>Teleostei</taxon>
        <taxon>Protacanthopterygii</taxon>
        <taxon>Salmoniformes</taxon>
        <taxon>Salmonidae</taxon>
        <taxon>Salmoninae</taxon>
        <taxon>Oncorhynchus</taxon>
    </lineage>
</organism>
<evidence type="ECO:0000256" key="8">
    <source>
        <dbReference type="ARBA" id="ARBA00039689"/>
    </source>
</evidence>
<accession>A0A060YWN7</accession>
<reference evidence="9" key="1">
    <citation type="journal article" date="2014" name="Nat. Commun.">
        <title>The rainbow trout genome provides novel insights into evolution after whole-genome duplication in vertebrates.</title>
        <authorList>
            <person name="Berthelot C."/>
            <person name="Brunet F."/>
            <person name="Chalopin D."/>
            <person name="Juanchich A."/>
            <person name="Bernard M."/>
            <person name="Noel B."/>
            <person name="Bento P."/>
            <person name="Da Silva C."/>
            <person name="Labadie K."/>
            <person name="Alberti A."/>
            <person name="Aury J.M."/>
            <person name="Louis A."/>
            <person name="Dehais P."/>
            <person name="Bardou P."/>
            <person name="Montfort J."/>
            <person name="Klopp C."/>
            <person name="Cabau C."/>
            <person name="Gaspin C."/>
            <person name="Thorgaard G.H."/>
            <person name="Boussaha M."/>
            <person name="Quillet E."/>
            <person name="Guyomard R."/>
            <person name="Galiana D."/>
            <person name="Bobe J."/>
            <person name="Volff J.N."/>
            <person name="Genet C."/>
            <person name="Wincker P."/>
            <person name="Jaillon O."/>
            <person name="Roest Crollius H."/>
            <person name="Guiguen Y."/>
        </authorList>
    </citation>
    <scope>NUCLEOTIDE SEQUENCE [LARGE SCALE GENOMIC DNA]</scope>
</reference>
<dbReference type="GO" id="GO:0031209">
    <property type="term" value="C:SCAR complex"/>
    <property type="evidence" value="ECO:0007669"/>
    <property type="project" value="TreeGrafter"/>
</dbReference>
<evidence type="ECO:0000256" key="3">
    <source>
        <dbReference type="ARBA" id="ARBA00022989"/>
    </source>
</evidence>
<keyword evidence="1" id="KW-1003">Cell membrane</keyword>
<dbReference type="PaxDb" id="8022-A0A060YWN7"/>
<keyword evidence="3" id="KW-1133">Transmembrane helix</keyword>
<dbReference type="Pfam" id="PF09735">
    <property type="entry name" value="Nckap1"/>
    <property type="match status" value="1"/>
</dbReference>
<dbReference type="PANTHER" id="PTHR12093:SF11">
    <property type="entry name" value="NCK-ASSOCIATED PROTEIN 1"/>
    <property type="match status" value="1"/>
</dbReference>
<dbReference type="GO" id="GO:0048812">
    <property type="term" value="P:neuron projection morphogenesis"/>
    <property type="evidence" value="ECO:0007669"/>
    <property type="project" value="TreeGrafter"/>
</dbReference>
<name>A0A060YWN7_ONCMY</name>
<dbReference type="STRING" id="8022.A0A060YWN7"/>
<dbReference type="AlphaFoldDB" id="A0A060YWN7"/>
<evidence type="ECO:0000256" key="7">
    <source>
        <dbReference type="ARBA" id="ARBA00037947"/>
    </source>
</evidence>
<evidence type="ECO:0000256" key="2">
    <source>
        <dbReference type="ARBA" id="ARBA00022692"/>
    </source>
</evidence>
<protein>
    <recommendedName>
        <fullName evidence="8">Nck-associated protein 1</fullName>
    </recommendedName>
</protein>
<comment type="subcellular location">
    <subcellularLocation>
        <location evidence="6">Cell projection</location>
        <location evidence="6">Lamellipodium membrane</location>
        <topology evidence="6">Single-pass membrane protein</topology>
        <orientation evidence="6">Cytoplasmic side</orientation>
    </subcellularLocation>
</comment>
<dbReference type="Proteomes" id="UP000193380">
    <property type="component" value="Unassembled WGS sequence"/>
</dbReference>
<evidence type="ECO:0000256" key="4">
    <source>
        <dbReference type="ARBA" id="ARBA00023136"/>
    </source>
</evidence>
<keyword evidence="4" id="KW-0472">Membrane</keyword>
<sequence length="237" mass="27635">MLKLCPLFSSYNKRLNDIKECKEQALSQAGTMHRERRKFLRSALKELATVLSDQPGLLGPKALFVFMALSFARDEIIWLLRHADNIQKKSTDDFIDKHVAELIFYMEELRAHIRKYGPVMQRYYVQYLSGFDAVILNELVQNLSVCPEDESIIMSSFVNTMTSLSVKQVEDGDMFDFRGMRLDWFRLQVSHCQTRAGYGSHIKNSPRITKLNNSVVIPLWDSFFDPDYNLLWKCFLD</sequence>
<proteinExistence type="inferred from homology"/>